<dbReference type="Pfam" id="PF04357">
    <property type="entry name" value="TamB"/>
    <property type="match status" value="1"/>
</dbReference>
<dbReference type="GO" id="GO:0009306">
    <property type="term" value="P:protein secretion"/>
    <property type="evidence" value="ECO:0007669"/>
    <property type="project" value="InterPro"/>
</dbReference>
<comment type="subcellular location">
    <subcellularLocation>
        <location evidence="1">Membrane</location>
        <topology evidence="1">Single-pass membrane protein</topology>
    </subcellularLocation>
</comment>
<keyword evidence="7" id="KW-1185">Reference proteome</keyword>
<dbReference type="AlphaFoldDB" id="A0A1H2HXN3"/>
<proteinExistence type="predicted"/>
<protein>
    <submittedName>
        <fullName evidence="6">Translocation and assembly module TamB</fullName>
    </submittedName>
</protein>
<dbReference type="PANTHER" id="PTHR36985:SF1">
    <property type="entry name" value="TRANSLOCATION AND ASSEMBLY MODULE SUBUNIT TAMB"/>
    <property type="match status" value="1"/>
</dbReference>
<dbReference type="PANTHER" id="PTHR36985">
    <property type="entry name" value="TRANSLOCATION AND ASSEMBLY MODULE SUBUNIT TAMB"/>
    <property type="match status" value="1"/>
</dbReference>
<evidence type="ECO:0000313" key="7">
    <source>
        <dbReference type="Proteomes" id="UP000243063"/>
    </source>
</evidence>
<organism evidence="6 7">
    <name type="scientific">Geopseudomonas guangdongensis</name>
    <dbReference type="NCBI Taxonomy" id="1245526"/>
    <lineage>
        <taxon>Bacteria</taxon>
        <taxon>Pseudomonadati</taxon>
        <taxon>Pseudomonadota</taxon>
        <taxon>Gammaproteobacteria</taxon>
        <taxon>Pseudomonadales</taxon>
        <taxon>Pseudomonadaceae</taxon>
        <taxon>Geopseudomonas</taxon>
    </lineage>
</organism>
<evidence type="ECO:0000256" key="1">
    <source>
        <dbReference type="ARBA" id="ARBA00004167"/>
    </source>
</evidence>
<gene>
    <name evidence="6" type="ORF">SAMN05216580_2593</name>
</gene>
<dbReference type="GO" id="GO:0005886">
    <property type="term" value="C:plasma membrane"/>
    <property type="evidence" value="ECO:0007669"/>
    <property type="project" value="InterPro"/>
</dbReference>
<accession>A0A1H2HXN3</accession>
<sequence length="1226" mass="131380">MTRLLKASLKALATLLLVVLLALAALLALPLGERGSRWLLAQVPGLAVEGFAGTLYGQWSAERLQWTDGATALSVEQPGVTLRLGCLLQRRLCLDELRAAEVALDLPPASDEAGAPLQLPDIRLPLEIRIGHLALGSLRIDGTQQLRELSLSAQLERSGLRLSALELARDDLHLRIDDLQLQPHGDWPLRARAALRLPALDGRPWPLAVELDGRLRQRLELHARSSGYLDAELSGWLAPLQDGLPLALNLEARDFLAAAGLPATLRLTQLTLAASGDLQQGFAIQGRGRLAGRDRPVALSLDGRADTRGAQIERLRLRDGAGAALQLAGRLGWQEALSAALRLEAGAFDWQQLYPLAGVDLRLETLQAQLDYAADAYRGDFDIRLHGPAGPLRLRSPLQGDSTALRLPALRLDAGRGHAEGALALDFAAALGWETELNLADLDPAYWLAELPGRIGGRLSSRGQLGESGLQAEARWSLQGRLRGQPLALAGHLQGAPADWRLDGLDLRLGDNRLNGQGRWATRLDGRLDLALNRLDQLWPGLRGNLGGDLRLAGTPAAPQGRLTLNGRRLGYRDAGLGRLSLDAAVEAGQRGRLALKAERLRSGDSAFGTLSADASGTLARHGLDLQLDGEPLALDLRLQGGLDAARRWRGELSRGRLAAAGLDWQLQTPALLERSAAGRVSLGAHCWRSADASLCADAQRLLPDPQLRLRLRDFQLARLAAVLPEGFAVQGVLQGDVSLDLPASGPSGSLRLDAGSGVLRLREPDGEGWQDIAYQSLYLDSRLRPQRIDSQLRLSGPQLGELALELGIDPRPGARPLSGNFRIAALDLALARPFVAQVEQLDGRIDGSGRLSGNLLAPVIDGQLRLRDGRAAGGELPLPIEDLQVALDIAGQRARLDGRWRSGEHGRGSLDGELGWAPQLSMALNLRGSRLPASLEPYAEVEVEPDLQIGLEQGAVSLAGRIAVPRGRIRVRQLPEQAVRVSDDARIVGAEEQAAGLPLKMDLRIALGAERLSFSGFGLTADLKGNLRIRDNLDSRGTLTLENGRYRAYGQRLTLRRARLLFAGPVSEPLLDVEAVRTVGDVTAGLRLSGRSDAPLSQVFSEPAMSQEQALSYLVLGRPLGSGGDDNLIGQAALALGLAGGAPVARSLADRLGIQDFQLESEGSGLTSSVVASGYLAPNLSLRYGVGVFEPVNSLALRYELSKKLYLEAASGLASSLDIFYKRDY</sequence>
<keyword evidence="3" id="KW-1133">Transmembrane helix</keyword>
<dbReference type="GO" id="GO:0097347">
    <property type="term" value="C:TAM protein secretion complex"/>
    <property type="evidence" value="ECO:0007669"/>
    <property type="project" value="TreeGrafter"/>
</dbReference>
<keyword evidence="2" id="KW-0812">Transmembrane</keyword>
<evidence type="ECO:0000256" key="2">
    <source>
        <dbReference type="ARBA" id="ARBA00022692"/>
    </source>
</evidence>
<dbReference type="Proteomes" id="UP000243063">
    <property type="component" value="Chromosome I"/>
</dbReference>
<evidence type="ECO:0000256" key="3">
    <source>
        <dbReference type="ARBA" id="ARBA00022989"/>
    </source>
</evidence>
<keyword evidence="4" id="KW-0472">Membrane</keyword>
<dbReference type="EMBL" id="LT629780">
    <property type="protein sequence ID" value="SDU36693.1"/>
    <property type="molecule type" value="Genomic_DNA"/>
</dbReference>
<dbReference type="STRING" id="1245526.SAMN05216580_2593"/>
<evidence type="ECO:0000256" key="4">
    <source>
        <dbReference type="ARBA" id="ARBA00023136"/>
    </source>
</evidence>
<name>A0A1H2HXN3_9GAMM</name>
<evidence type="ECO:0000313" key="6">
    <source>
        <dbReference type="EMBL" id="SDU36693.1"/>
    </source>
</evidence>
<evidence type="ECO:0000259" key="5">
    <source>
        <dbReference type="Pfam" id="PF04357"/>
    </source>
</evidence>
<reference evidence="7" key="1">
    <citation type="submission" date="2016-10" db="EMBL/GenBank/DDBJ databases">
        <authorList>
            <person name="Varghese N."/>
            <person name="Submissions S."/>
        </authorList>
    </citation>
    <scope>NUCLEOTIDE SEQUENCE [LARGE SCALE GENOMIC DNA]</scope>
    <source>
        <strain evidence="7">CCTCC 2012022</strain>
    </source>
</reference>
<dbReference type="InterPro" id="IPR007452">
    <property type="entry name" value="TamB_C"/>
</dbReference>
<feature type="domain" description="Translocation and assembly module TamB C-terminal" evidence="5">
    <location>
        <begin position="903"/>
        <end position="1226"/>
    </location>
</feature>